<dbReference type="AlphaFoldDB" id="A0A644TJ94"/>
<dbReference type="NCBIfam" id="NF002204">
    <property type="entry name" value="PRK01077.1"/>
    <property type="match status" value="1"/>
</dbReference>
<dbReference type="InterPro" id="IPR002586">
    <property type="entry name" value="CobQ/CobB/MinD/ParA_Nub-bd_dom"/>
</dbReference>
<dbReference type="InterPro" id="IPR004484">
    <property type="entry name" value="CbiA/CobB_synth"/>
</dbReference>
<evidence type="ECO:0000256" key="4">
    <source>
        <dbReference type="ARBA" id="ARBA00022840"/>
    </source>
</evidence>
<dbReference type="InterPro" id="IPR027417">
    <property type="entry name" value="P-loop_NTPase"/>
</dbReference>
<feature type="domain" description="CobB/CobQ-like glutamine amidotransferase" evidence="8">
    <location>
        <begin position="247"/>
        <end position="432"/>
    </location>
</feature>
<dbReference type="SUPFAM" id="SSF52540">
    <property type="entry name" value="P-loop containing nucleoside triphosphate hydrolases"/>
    <property type="match status" value="1"/>
</dbReference>
<reference evidence="9" key="1">
    <citation type="submission" date="2019-08" db="EMBL/GenBank/DDBJ databases">
        <authorList>
            <person name="Kucharzyk K."/>
            <person name="Murdoch R.W."/>
            <person name="Higgins S."/>
            <person name="Loffler F."/>
        </authorList>
    </citation>
    <scope>NUCLEOTIDE SEQUENCE</scope>
</reference>
<comment type="caution">
    <text evidence="9">The sequence shown here is derived from an EMBL/GenBank/DDBJ whole genome shotgun (WGS) entry which is preliminary data.</text>
</comment>
<comment type="cofactor">
    <cofactor evidence="1">
        <name>Mg(2+)</name>
        <dbReference type="ChEBI" id="CHEBI:18420"/>
    </cofactor>
</comment>
<protein>
    <submittedName>
        <fullName evidence="9">Cobyrinate a,c-diamide synthase</fullName>
        <ecNumber evidence="9">6.3.5.11</ecNumber>
    </submittedName>
</protein>
<dbReference type="EC" id="6.3.5.11" evidence="9"/>
<dbReference type="PANTHER" id="PTHR43873">
    <property type="entry name" value="COBYRINATE A,C-DIAMIDE SYNTHASE"/>
    <property type="match status" value="1"/>
</dbReference>
<dbReference type="PROSITE" id="PS51274">
    <property type="entry name" value="GATASE_COBBQ"/>
    <property type="match status" value="1"/>
</dbReference>
<keyword evidence="5" id="KW-0460">Magnesium</keyword>
<dbReference type="EMBL" id="VSSQ01000035">
    <property type="protein sequence ID" value="MPL67075.1"/>
    <property type="molecule type" value="Genomic_DNA"/>
</dbReference>
<evidence type="ECO:0000259" key="7">
    <source>
        <dbReference type="Pfam" id="PF01656"/>
    </source>
</evidence>
<dbReference type="GO" id="GO:0042242">
    <property type="term" value="F:cobyrinic acid a,c-diamide synthase activity"/>
    <property type="evidence" value="ECO:0007669"/>
    <property type="project" value="UniProtKB-EC"/>
</dbReference>
<dbReference type="PANTHER" id="PTHR43873:SF1">
    <property type="entry name" value="COBYRINATE A,C-DIAMIDE SYNTHASE"/>
    <property type="match status" value="1"/>
</dbReference>
<dbReference type="GO" id="GO:0005524">
    <property type="term" value="F:ATP binding"/>
    <property type="evidence" value="ECO:0007669"/>
    <property type="project" value="UniProtKB-KW"/>
</dbReference>
<evidence type="ECO:0000256" key="6">
    <source>
        <dbReference type="ARBA" id="ARBA00022962"/>
    </source>
</evidence>
<proteinExistence type="inferred from homology"/>
<gene>
    <name evidence="9" type="primary">cbiA_2</name>
    <name evidence="9" type="ORF">SDC9_12765</name>
</gene>
<organism evidence="9">
    <name type="scientific">bioreactor metagenome</name>
    <dbReference type="NCBI Taxonomy" id="1076179"/>
    <lineage>
        <taxon>unclassified sequences</taxon>
        <taxon>metagenomes</taxon>
        <taxon>ecological metagenomes</taxon>
    </lineage>
</organism>
<dbReference type="Pfam" id="PF07685">
    <property type="entry name" value="GATase_3"/>
    <property type="match status" value="1"/>
</dbReference>
<keyword evidence="3" id="KW-0547">Nucleotide-binding</keyword>
<dbReference type="Gene3D" id="3.40.50.300">
    <property type="entry name" value="P-loop containing nucleotide triphosphate hydrolases"/>
    <property type="match status" value="1"/>
</dbReference>
<dbReference type="CDD" id="cd03130">
    <property type="entry name" value="GATase1_CobB"/>
    <property type="match status" value="1"/>
</dbReference>
<dbReference type="Pfam" id="PF01656">
    <property type="entry name" value="CbiA"/>
    <property type="match status" value="1"/>
</dbReference>
<keyword evidence="4" id="KW-0067">ATP-binding</keyword>
<sequence length="459" mass="50333">MLGNIPRIMITGSNSGSGKTTITCAILKALMNIKSIPAAFKSGPDYIDPMFHSKVIGAHSRNLDLFMLGKETIKYLLLKNSRKADIAVLEGAMGFYDGMGKTTECSAYELAIVTGTPVILVVNGKGASLSAAALIKGFKEFRADSNIQGVILNNINPMSYVYYKEVIEKETGIKLLGYMPPMKDCGFESRHLGLITAEEISDLQDIVDKLAEQAAKSIDLAAISALAKEAPVLEYTTQEIRNIAKVKIAIASDKAFCFYYQDALDLLQELGAELLPFSPLRDNKMPQCDGLILGGGYPEVYAQELADNKAIMQDIKTALEANMPCFAECGGFMYLLDSYKENEKHYKWVGAITGETFMTESLKRFGYITLEAQRDNVLTPAGGKINAHEFHYSDSTSNGTGFLACKASGRGQWFSSHVTDTMYAGYPHMHLWGNIEFAKNFINACAKYKKAAEQGDKKC</sequence>
<evidence type="ECO:0000256" key="2">
    <source>
        <dbReference type="ARBA" id="ARBA00022598"/>
    </source>
</evidence>
<dbReference type="InterPro" id="IPR029062">
    <property type="entry name" value="Class_I_gatase-like"/>
</dbReference>
<dbReference type="NCBIfam" id="TIGR00379">
    <property type="entry name" value="cobB"/>
    <property type="match status" value="1"/>
</dbReference>
<evidence type="ECO:0000256" key="1">
    <source>
        <dbReference type="ARBA" id="ARBA00001946"/>
    </source>
</evidence>
<name>A0A644TJ94_9ZZZZ</name>
<evidence type="ECO:0000259" key="8">
    <source>
        <dbReference type="Pfam" id="PF07685"/>
    </source>
</evidence>
<keyword evidence="2 9" id="KW-0436">Ligase</keyword>
<evidence type="ECO:0000313" key="9">
    <source>
        <dbReference type="EMBL" id="MPL67075.1"/>
    </source>
</evidence>
<evidence type="ECO:0000256" key="5">
    <source>
        <dbReference type="ARBA" id="ARBA00022842"/>
    </source>
</evidence>
<evidence type="ECO:0000256" key="3">
    <source>
        <dbReference type="ARBA" id="ARBA00022741"/>
    </source>
</evidence>
<dbReference type="SUPFAM" id="SSF52317">
    <property type="entry name" value="Class I glutamine amidotransferase-like"/>
    <property type="match status" value="1"/>
</dbReference>
<dbReference type="HAMAP" id="MF_00027">
    <property type="entry name" value="CobB_CbiA"/>
    <property type="match status" value="1"/>
</dbReference>
<dbReference type="InterPro" id="IPR011698">
    <property type="entry name" value="GATase_3"/>
</dbReference>
<feature type="domain" description="CobQ/CobB/MinD/ParA nucleotide binding" evidence="7">
    <location>
        <begin position="8"/>
        <end position="184"/>
    </location>
</feature>
<accession>A0A644TJ94</accession>
<keyword evidence="6" id="KW-0315">Glutamine amidotransferase</keyword>
<dbReference type="Gene3D" id="3.40.50.880">
    <property type="match status" value="1"/>
</dbReference>